<evidence type="ECO:0000313" key="2">
    <source>
        <dbReference type="Proteomes" id="UP000179275"/>
    </source>
</evidence>
<sequence>MKIKKLGHCCLVIEINGKRVMTDPGSYTISEQEMEKNIDIIIISHEHRDHLHTDSLKNILVSNQNAVVITNSGVGKILDEAGIKYKKLEDGQSEEFMGVSLEAHGDKHAEIYEEFGQVQNTGYFIGKNLFYPGDSFTNPGKKVEILALPVLAPWLKIKDSIDYAISLAPRVCFPVHDWNIKIPGIVHRTPSVVLIKHSIEFKVLEIGKEENL</sequence>
<dbReference type="Gene3D" id="3.60.15.10">
    <property type="entry name" value="Ribonuclease Z/Hydroxyacylglutathione hydrolase-like"/>
    <property type="match status" value="1"/>
</dbReference>
<dbReference type="Pfam" id="PF13483">
    <property type="entry name" value="Lactamase_B_3"/>
    <property type="match status" value="1"/>
</dbReference>
<dbReference type="InterPro" id="IPR050114">
    <property type="entry name" value="UPF0173_UPF0282_UlaG_hydrolase"/>
</dbReference>
<gene>
    <name evidence="1" type="ORF">A3C67_01165</name>
</gene>
<dbReference type="Proteomes" id="UP000179275">
    <property type="component" value="Unassembled WGS sequence"/>
</dbReference>
<name>A0A1F6W220_9BACT</name>
<dbReference type="AlphaFoldDB" id="A0A1F6W220"/>
<evidence type="ECO:0008006" key="3">
    <source>
        <dbReference type="Google" id="ProtNLM"/>
    </source>
</evidence>
<reference evidence="1 2" key="1">
    <citation type="journal article" date="2016" name="Nat. Commun.">
        <title>Thousands of microbial genomes shed light on interconnected biogeochemical processes in an aquifer system.</title>
        <authorList>
            <person name="Anantharaman K."/>
            <person name="Brown C.T."/>
            <person name="Hug L.A."/>
            <person name="Sharon I."/>
            <person name="Castelle C.J."/>
            <person name="Probst A.J."/>
            <person name="Thomas B.C."/>
            <person name="Singh A."/>
            <person name="Wilkins M.J."/>
            <person name="Karaoz U."/>
            <person name="Brodie E.L."/>
            <person name="Williams K.H."/>
            <person name="Hubbard S.S."/>
            <person name="Banfield J.F."/>
        </authorList>
    </citation>
    <scope>NUCLEOTIDE SEQUENCE [LARGE SCALE GENOMIC DNA]</scope>
</reference>
<comment type="caution">
    <text evidence="1">The sequence shown here is derived from an EMBL/GenBank/DDBJ whole genome shotgun (WGS) entry which is preliminary data.</text>
</comment>
<dbReference type="EMBL" id="MFUG01000013">
    <property type="protein sequence ID" value="OGI75960.1"/>
    <property type="molecule type" value="Genomic_DNA"/>
</dbReference>
<dbReference type="InterPro" id="IPR036866">
    <property type="entry name" value="RibonucZ/Hydroxyglut_hydro"/>
</dbReference>
<dbReference type="STRING" id="1801756.A3C67_01165"/>
<protein>
    <recommendedName>
        <fullName evidence="3">Metallo-beta-lactamase domain-containing protein</fullName>
    </recommendedName>
</protein>
<accession>A0A1F6W220</accession>
<organism evidence="1 2">
    <name type="scientific">Candidatus Nomurabacteria bacterium RIFCSPHIGHO2_02_FULL_42_19</name>
    <dbReference type="NCBI Taxonomy" id="1801756"/>
    <lineage>
        <taxon>Bacteria</taxon>
        <taxon>Candidatus Nomuraibacteriota</taxon>
    </lineage>
</organism>
<dbReference type="PANTHER" id="PTHR43546">
    <property type="entry name" value="UPF0173 METAL-DEPENDENT HYDROLASE MJ1163-RELATED"/>
    <property type="match status" value="1"/>
</dbReference>
<dbReference type="SUPFAM" id="SSF56281">
    <property type="entry name" value="Metallo-hydrolase/oxidoreductase"/>
    <property type="match status" value="1"/>
</dbReference>
<proteinExistence type="predicted"/>
<evidence type="ECO:0000313" key="1">
    <source>
        <dbReference type="EMBL" id="OGI75960.1"/>
    </source>
</evidence>
<dbReference type="PANTHER" id="PTHR43546:SF3">
    <property type="entry name" value="UPF0173 METAL-DEPENDENT HYDROLASE MJ1163"/>
    <property type="match status" value="1"/>
</dbReference>